<evidence type="ECO:0000256" key="1">
    <source>
        <dbReference type="SAM" id="MobiDB-lite"/>
    </source>
</evidence>
<accession>A0A067N129</accession>
<gene>
    <name evidence="2" type="ORF">BOTBODRAFT_26143</name>
</gene>
<organism evidence="2 3">
    <name type="scientific">Botryobasidium botryosum (strain FD-172 SS1)</name>
    <dbReference type="NCBI Taxonomy" id="930990"/>
    <lineage>
        <taxon>Eukaryota</taxon>
        <taxon>Fungi</taxon>
        <taxon>Dikarya</taxon>
        <taxon>Basidiomycota</taxon>
        <taxon>Agaricomycotina</taxon>
        <taxon>Agaricomycetes</taxon>
        <taxon>Cantharellales</taxon>
        <taxon>Botryobasidiaceae</taxon>
        <taxon>Botryobasidium</taxon>
    </lineage>
</organism>
<protein>
    <submittedName>
        <fullName evidence="2">Uncharacterized protein</fullName>
    </submittedName>
</protein>
<evidence type="ECO:0000313" key="3">
    <source>
        <dbReference type="Proteomes" id="UP000027195"/>
    </source>
</evidence>
<dbReference type="EMBL" id="KL198016">
    <property type="protein sequence ID" value="KDQ21713.1"/>
    <property type="molecule type" value="Genomic_DNA"/>
</dbReference>
<name>A0A067N129_BOTB1</name>
<evidence type="ECO:0000313" key="2">
    <source>
        <dbReference type="EMBL" id="KDQ21713.1"/>
    </source>
</evidence>
<dbReference type="Proteomes" id="UP000027195">
    <property type="component" value="Unassembled WGS sequence"/>
</dbReference>
<feature type="compositionally biased region" description="Pro residues" evidence="1">
    <location>
        <begin position="96"/>
        <end position="113"/>
    </location>
</feature>
<dbReference type="AlphaFoldDB" id="A0A067N129"/>
<dbReference type="InParanoid" id="A0A067N129"/>
<feature type="compositionally biased region" description="Polar residues" evidence="1">
    <location>
        <begin position="65"/>
        <end position="80"/>
    </location>
</feature>
<feature type="region of interest" description="Disordered" evidence="1">
    <location>
        <begin position="1"/>
        <end position="113"/>
    </location>
</feature>
<proteinExistence type="predicted"/>
<feature type="compositionally biased region" description="Basic residues" evidence="1">
    <location>
        <begin position="8"/>
        <end position="19"/>
    </location>
</feature>
<keyword evidence="3" id="KW-1185">Reference proteome</keyword>
<sequence length="113" mass="11943">MLPEVPLRHRSPSQRRNSRRSSLALSLSTIAFGPGPGTDTTASPLSLSPSPVQSAENPRGARYVINTSEAAPPAFSTNPSPSTPGGVDPDIAYFELPPPPHQSNSLRPPPLHM</sequence>
<dbReference type="HOGENOM" id="CLU_2133099_0_0_1"/>
<reference evidence="3" key="1">
    <citation type="journal article" date="2014" name="Proc. Natl. Acad. Sci. U.S.A.">
        <title>Extensive sampling of basidiomycete genomes demonstrates inadequacy of the white-rot/brown-rot paradigm for wood decay fungi.</title>
        <authorList>
            <person name="Riley R."/>
            <person name="Salamov A.A."/>
            <person name="Brown D.W."/>
            <person name="Nagy L.G."/>
            <person name="Floudas D."/>
            <person name="Held B.W."/>
            <person name="Levasseur A."/>
            <person name="Lombard V."/>
            <person name="Morin E."/>
            <person name="Otillar R."/>
            <person name="Lindquist E.A."/>
            <person name="Sun H."/>
            <person name="LaButti K.M."/>
            <person name="Schmutz J."/>
            <person name="Jabbour D."/>
            <person name="Luo H."/>
            <person name="Baker S.E."/>
            <person name="Pisabarro A.G."/>
            <person name="Walton J.D."/>
            <person name="Blanchette R.A."/>
            <person name="Henrissat B."/>
            <person name="Martin F."/>
            <person name="Cullen D."/>
            <person name="Hibbett D.S."/>
            <person name="Grigoriev I.V."/>
        </authorList>
    </citation>
    <scope>NUCLEOTIDE SEQUENCE [LARGE SCALE GENOMIC DNA]</scope>
    <source>
        <strain evidence="3">FD-172 SS1</strain>
    </source>
</reference>